<comment type="subcellular location">
    <subcellularLocation>
        <location evidence="1">Membrane</location>
        <topology evidence="1">Multi-pass membrane protein</topology>
    </subcellularLocation>
</comment>
<name>A0A6A6SNQ8_9PLEO</name>
<feature type="binding site" evidence="5">
    <location>
        <position position="283"/>
    </location>
    <ligand>
        <name>Zn(2+)</name>
        <dbReference type="ChEBI" id="CHEBI:29105"/>
    </ligand>
</feature>
<keyword evidence="8" id="KW-1185">Reference proteome</keyword>
<evidence type="ECO:0008006" key="9">
    <source>
        <dbReference type="Google" id="ProtNLM"/>
    </source>
</evidence>
<dbReference type="GO" id="GO:0006882">
    <property type="term" value="P:intracellular zinc ion homeostasis"/>
    <property type="evidence" value="ECO:0007669"/>
    <property type="project" value="TreeGrafter"/>
</dbReference>
<evidence type="ECO:0000256" key="3">
    <source>
        <dbReference type="ARBA" id="ARBA00022989"/>
    </source>
</evidence>
<dbReference type="EMBL" id="MU004529">
    <property type="protein sequence ID" value="KAF2648621.1"/>
    <property type="molecule type" value="Genomic_DNA"/>
</dbReference>
<dbReference type="Proteomes" id="UP000799324">
    <property type="component" value="Unassembled WGS sequence"/>
</dbReference>
<evidence type="ECO:0000313" key="7">
    <source>
        <dbReference type="EMBL" id="KAF2648621.1"/>
    </source>
</evidence>
<dbReference type="GO" id="GO:0038023">
    <property type="term" value="F:signaling receptor activity"/>
    <property type="evidence" value="ECO:0007669"/>
    <property type="project" value="TreeGrafter"/>
</dbReference>
<feature type="transmembrane region" description="Helical" evidence="6">
    <location>
        <begin position="104"/>
        <end position="125"/>
    </location>
</feature>
<gene>
    <name evidence="7" type="ORF">K491DRAFT_612403</name>
</gene>
<keyword evidence="2 6" id="KW-0812">Transmembrane</keyword>
<dbReference type="OrthoDB" id="529367at2759"/>
<evidence type="ECO:0000256" key="2">
    <source>
        <dbReference type="ARBA" id="ARBA00022692"/>
    </source>
</evidence>
<feature type="binding site" evidence="5">
    <location>
        <position position="279"/>
    </location>
    <ligand>
        <name>Zn(2+)</name>
        <dbReference type="ChEBI" id="CHEBI:29105"/>
    </ligand>
</feature>
<evidence type="ECO:0000256" key="4">
    <source>
        <dbReference type="ARBA" id="ARBA00023136"/>
    </source>
</evidence>
<keyword evidence="5" id="KW-0479">Metal-binding</keyword>
<organism evidence="7 8">
    <name type="scientific">Lophiostoma macrostomum CBS 122681</name>
    <dbReference type="NCBI Taxonomy" id="1314788"/>
    <lineage>
        <taxon>Eukaryota</taxon>
        <taxon>Fungi</taxon>
        <taxon>Dikarya</taxon>
        <taxon>Ascomycota</taxon>
        <taxon>Pezizomycotina</taxon>
        <taxon>Dothideomycetes</taxon>
        <taxon>Pleosporomycetidae</taxon>
        <taxon>Pleosporales</taxon>
        <taxon>Lophiostomataceae</taxon>
        <taxon>Lophiostoma</taxon>
    </lineage>
</organism>
<protein>
    <recommendedName>
        <fullName evidence="9">HlyIII-domain-containing protein</fullName>
    </recommendedName>
</protein>
<feature type="transmembrane region" description="Helical" evidence="6">
    <location>
        <begin position="145"/>
        <end position="164"/>
    </location>
</feature>
<dbReference type="Pfam" id="PF03006">
    <property type="entry name" value="HlyIII"/>
    <property type="match status" value="1"/>
</dbReference>
<evidence type="ECO:0000256" key="6">
    <source>
        <dbReference type="SAM" id="Phobius"/>
    </source>
</evidence>
<dbReference type="InterPro" id="IPR004254">
    <property type="entry name" value="AdipoR/HlyIII-related"/>
</dbReference>
<evidence type="ECO:0000256" key="5">
    <source>
        <dbReference type="PIRSR" id="PIRSR604254-1"/>
    </source>
</evidence>
<proteinExistence type="predicted"/>
<dbReference type="PANTHER" id="PTHR20855">
    <property type="entry name" value="ADIPOR/PROGESTIN RECEPTOR-RELATED"/>
    <property type="match status" value="1"/>
</dbReference>
<dbReference type="GO" id="GO:0046872">
    <property type="term" value="F:metal ion binding"/>
    <property type="evidence" value="ECO:0007669"/>
    <property type="project" value="UniProtKB-KW"/>
</dbReference>
<feature type="binding site" evidence="5">
    <location>
        <position position="127"/>
    </location>
    <ligand>
        <name>Zn(2+)</name>
        <dbReference type="ChEBI" id="CHEBI:29105"/>
    </ligand>
</feature>
<feature type="transmembrane region" description="Helical" evidence="6">
    <location>
        <begin position="173"/>
        <end position="192"/>
    </location>
</feature>
<evidence type="ECO:0000256" key="1">
    <source>
        <dbReference type="ARBA" id="ARBA00004141"/>
    </source>
</evidence>
<keyword evidence="3 6" id="KW-1133">Transmembrane helix</keyword>
<accession>A0A6A6SNQ8</accession>
<dbReference type="PANTHER" id="PTHR20855:SF130">
    <property type="entry name" value="HAEMOLYSIN-III FAMILY PROTEIN"/>
    <property type="match status" value="1"/>
</dbReference>
<reference evidence="7" key="1">
    <citation type="journal article" date="2020" name="Stud. Mycol.">
        <title>101 Dothideomycetes genomes: a test case for predicting lifestyles and emergence of pathogens.</title>
        <authorList>
            <person name="Haridas S."/>
            <person name="Albert R."/>
            <person name="Binder M."/>
            <person name="Bloem J."/>
            <person name="Labutti K."/>
            <person name="Salamov A."/>
            <person name="Andreopoulos B."/>
            <person name="Baker S."/>
            <person name="Barry K."/>
            <person name="Bills G."/>
            <person name="Bluhm B."/>
            <person name="Cannon C."/>
            <person name="Castanera R."/>
            <person name="Culley D."/>
            <person name="Daum C."/>
            <person name="Ezra D."/>
            <person name="Gonzalez J."/>
            <person name="Henrissat B."/>
            <person name="Kuo A."/>
            <person name="Liang C."/>
            <person name="Lipzen A."/>
            <person name="Lutzoni F."/>
            <person name="Magnuson J."/>
            <person name="Mondo S."/>
            <person name="Nolan M."/>
            <person name="Ohm R."/>
            <person name="Pangilinan J."/>
            <person name="Park H.-J."/>
            <person name="Ramirez L."/>
            <person name="Alfaro M."/>
            <person name="Sun H."/>
            <person name="Tritt A."/>
            <person name="Yoshinaga Y."/>
            <person name="Zwiers L.-H."/>
            <person name="Turgeon B."/>
            <person name="Goodwin S."/>
            <person name="Spatafora J."/>
            <person name="Crous P."/>
            <person name="Grigoriev I."/>
        </authorList>
    </citation>
    <scope>NUCLEOTIDE SEQUENCE</scope>
    <source>
        <strain evidence="7">CBS 122681</strain>
    </source>
</reference>
<dbReference type="GO" id="GO:0016020">
    <property type="term" value="C:membrane"/>
    <property type="evidence" value="ECO:0007669"/>
    <property type="project" value="UniProtKB-SubCell"/>
</dbReference>
<feature type="transmembrane region" description="Helical" evidence="6">
    <location>
        <begin position="70"/>
        <end position="92"/>
    </location>
</feature>
<sequence>MTHNKSVPSESARAALTRFPERFGEKSFADDIPPWMQRDPYIRNGYRAELKSVDECIRSLFYSHNETVNAWSHLLPALVHSVVLATEIVSIVGWESGKNNDHGAVSIMVQLYEVSVIVCLTLSSMYHVFNAYSEPVARAVLKLDYLGIVVNVAAASVTFTWFGLRDEPQLRNVYIIFIVSLTAVVFVLLLAPAADGPTATRRRIQTIALLVCSGYAPMVYEYPREGIRGLQKFPLKAAAIMATSQCVGIAFYITRFPECVCPGIFDIWVSYSGVQGSSHQVFHIFVVFGQVIYLRGLRNLISE</sequence>
<evidence type="ECO:0000313" key="8">
    <source>
        <dbReference type="Proteomes" id="UP000799324"/>
    </source>
</evidence>
<keyword evidence="4 6" id="KW-0472">Membrane</keyword>
<dbReference type="AlphaFoldDB" id="A0A6A6SNQ8"/>
<keyword evidence="5" id="KW-0862">Zinc</keyword>